<reference evidence="1 2" key="1">
    <citation type="submission" date="2013-11" db="EMBL/GenBank/DDBJ databases">
        <title>Genome sequencing of Stegodyphus mimosarum.</title>
        <authorList>
            <person name="Bechsgaard J."/>
        </authorList>
    </citation>
    <scope>NUCLEOTIDE SEQUENCE [LARGE SCALE GENOMIC DNA]</scope>
</reference>
<dbReference type="Proteomes" id="UP000054359">
    <property type="component" value="Unassembled WGS sequence"/>
</dbReference>
<protein>
    <submittedName>
        <fullName evidence="1">Uncharacterized protein</fullName>
    </submittedName>
</protein>
<accession>A0A087SXW5</accession>
<keyword evidence="2" id="KW-1185">Reference proteome</keyword>
<dbReference type="AlphaFoldDB" id="A0A087SXW5"/>
<evidence type="ECO:0000313" key="1">
    <source>
        <dbReference type="EMBL" id="KFM57704.1"/>
    </source>
</evidence>
<evidence type="ECO:0000313" key="2">
    <source>
        <dbReference type="Proteomes" id="UP000054359"/>
    </source>
</evidence>
<dbReference type="EMBL" id="KK112453">
    <property type="protein sequence ID" value="KFM57704.1"/>
    <property type="molecule type" value="Genomic_DNA"/>
</dbReference>
<proteinExistence type="predicted"/>
<feature type="non-terminal residue" evidence="1">
    <location>
        <position position="67"/>
    </location>
</feature>
<sequence>MHSSFLQRCKSHHIPFSPTSKHLCKITCFNFGHFIANCCSETFVTFTPDKLMNSKLGQHWAIISTAL</sequence>
<name>A0A087SXW5_STEMI</name>
<gene>
    <name evidence="1" type="ORF">X975_19671</name>
</gene>
<organism evidence="1 2">
    <name type="scientific">Stegodyphus mimosarum</name>
    <name type="common">African social velvet spider</name>
    <dbReference type="NCBI Taxonomy" id="407821"/>
    <lineage>
        <taxon>Eukaryota</taxon>
        <taxon>Metazoa</taxon>
        <taxon>Ecdysozoa</taxon>
        <taxon>Arthropoda</taxon>
        <taxon>Chelicerata</taxon>
        <taxon>Arachnida</taxon>
        <taxon>Araneae</taxon>
        <taxon>Araneomorphae</taxon>
        <taxon>Entelegynae</taxon>
        <taxon>Eresoidea</taxon>
        <taxon>Eresidae</taxon>
        <taxon>Stegodyphus</taxon>
    </lineage>
</organism>